<protein>
    <submittedName>
        <fullName evidence="2">Short chain dehydrogenase family protein</fullName>
    </submittedName>
</protein>
<dbReference type="Pfam" id="PF01370">
    <property type="entry name" value="Epimerase"/>
    <property type="match status" value="1"/>
</dbReference>
<gene>
    <name evidence="2" type="ORF">I540_1692</name>
</gene>
<name>X8DRB8_9MYCO</name>
<accession>X8DRB8</accession>
<dbReference type="AlphaFoldDB" id="X8DRB8"/>
<organism evidence="2 3">
    <name type="scientific">Mycobacteroides abscessus subsp. bolletii 1513</name>
    <dbReference type="NCBI Taxonomy" id="1299321"/>
    <lineage>
        <taxon>Bacteria</taxon>
        <taxon>Bacillati</taxon>
        <taxon>Actinomycetota</taxon>
        <taxon>Actinomycetes</taxon>
        <taxon>Mycobacteriales</taxon>
        <taxon>Mycobacteriaceae</taxon>
        <taxon>Mycobacteroides</taxon>
        <taxon>Mycobacteroides abscessus</taxon>
    </lineage>
</organism>
<dbReference type="Gene3D" id="3.40.50.720">
    <property type="entry name" value="NAD(P)-binding Rossmann-like Domain"/>
    <property type="match status" value="1"/>
</dbReference>
<reference evidence="2 3" key="1">
    <citation type="submission" date="2013-12" db="EMBL/GenBank/DDBJ databases">
        <authorList>
            <person name="Zelazny A."/>
            <person name="Olivier K."/>
            <person name="Holland S."/>
            <person name="Lenaerts A."/>
            <person name="Ordway D."/>
            <person name="DeGroote M.A."/>
            <person name="Parker T."/>
            <person name="Sizemore C."/>
            <person name="Tallon L.J."/>
            <person name="Sadzewicz L.K."/>
            <person name="Sengamalay N."/>
            <person name="Fraser C.M."/>
            <person name="Hine E."/>
            <person name="Shefchek K.A."/>
            <person name="Das S.P."/>
            <person name="Tettelin H."/>
        </authorList>
    </citation>
    <scope>NUCLEOTIDE SEQUENCE [LARGE SCALE GENOMIC DNA]</scope>
    <source>
        <strain evidence="2 3">1513</strain>
    </source>
</reference>
<dbReference type="InterPro" id="IPR001509">
    <property type="entry name" value="Epimerase_deHydtase"/>
</dbReference>
<feature type="domain" description="NAD-dependent epimerase/dehydratase" evidence="1">
    <location>
        <begin position="6"/>
        <end position="59"/>
    </location>
</feature>
<dbReference type="Proteomes" id="UP000023351">
    <property type="component" value="Unassembled WGS sequence"/>
</dbReference>
<proteinExistence type="predicted"/>
<comment type="caution">
    <text evidence="2">The sequence shown here is derived from an EMBL/GenBank/DDBJ whole genome shotgun (WGS) entry which is preliminary data.</text>
</comment>
<dbReference type="SUPFAM" id="SSF51735">
    <property type="entry name" value="NAD(P)-binding Rossmann-fold domains"/>
    <property type="match status" value="1"/>
</dbReference>
<dbReference type="InterPro" id="IPR036291">
    <property type="entry name" value="NAD(P)-bd_dom_sf"/>
</dbReference>
<dbReference type="PATRIC" id="fig|1299321.3.peg.1622"/>
<evidence type="ECO:0000313" key="3">
    <source>
        <dbReference type="Proteomes" id="UP000023351"/>
    </source>
</evidence>
<evidence type="ECO:0000259" key="1">
    <source>
        <dbReference type="Pfam" id="PF01370"/>
    </source>
</evidence>
<sequence>MSGRTLVTGATGYLGSTLVASLVQAGERVTVLMNPHEPAVLHGELRPHVETAHADIADARAPLTT</sequence>
<dbReference type="EMBL" id="JAOJ01000002">
    <property type="protein sequence ID" value="EUA71172.1"/>
    <property type="molecule type" value="Genomic_DNA"/>
</dbReference>
<evidence type="ECO:0000313" key="2">
    <source>
        <dbReference type="EMBL" id="EUA71172.1"/>
    </source>
</evidence>